<evidence type="ECO:0000313" key="3">
    <source>
        <dbReference type="Proteomes" id="UP000535491"/>
    </source>
</evidence>
<dbReference type="InterPro" id="IPR029063">
    <property type="entry name" value="SAM-dependent_MTases_sf"/>
</dbReference>
<evidence type="ECO:0000313" key="2">
    <source>
        <dbReference type="EMBL" id="MBA4495169.1"/>
    </source>
</evidence>
<feature type="domain" description="Ribosomal RNA large subunit methyltransferase K/L-like methyltransferase" evidence="1">
    <location>
        <begin position="3"/>
        <end position="155"/>
    </location>
</feature>
<sequence>MLPTVAHAMVWLSDPQPTDTFVDLCCGSGTILSERVVYPANQIIGGDISSTITMLAKENLYYANVQVNVWDARKTPLNSNSVNKVVTNLPFGRQISIDEDIRSFKHHVMKEISRILIPNGTAVILSESTHQILEEAERFGFSCLKSYPLSLKGLHPALFVLEKRNTL</sequence>
<organism evidence="2 3">
    <name type="scientific">Paenactinomyces guangxiensis</name>
    <dbReference type="NCBI Taxonomy" id="1490290"/>
    <lineage>
        <taxon>Bacteria</taxon>
        <taxon>Bacillati</taxon>
        <taxon>Bacillota</taxon>
        <taxon>Bacilli</taxon>
        <taxon>Bacillales</taxon>
        <taxon>Thermoactinomycetaceae</taxon>
        <taxon>Paenactinomyces</taxon>
    </lineage>
</organism>
<dbReference type="PANTHER" id="PTHR14911:SF13">
    <property type="entry name" value="TRNA (GUANINE(6)-N2)-METHYLTRANSFERASE THUMP3"/>
    <property type="match status" value="1"/>
</dbReference>
<proteinExistence type="predicted"/>
<reference evidence="2 3" key="1">
    <citation type="submission" date="2020-07" db="EMBL/GenBank/DDBJ databases">
        <authorList>
            <person name="Feng H."/>
        </authorList>
    </citation>
    <scope>NUCLEOTIDE SEQUENCE [LARGE SCALE GENOMIC DNA]</scope>
    <source>
        <strain evidence="3">s-10</strain>
    </source>
</reference>
<dbReference type="GO" id="GO:0030488">
    <property type="term" value="P:tRNA methylation"/>
    <property type="evidence" value="ECO:0007669"/>
    <property type="project" value="TreeGrafter"/>
</dbReference>
<keyword evidence="2" id="KW-0489">Methyltransferase</keyword>
<dbReference type="Proteomes" id="UP000535491">
    <property type="component" value="Unassembled WGS sequence"/>
</dbReference>
<keyword evidence="2" id="KW-0808">Transferase</keyword>
<dbReference type="CDD" id="cd02440">
    <property type="entry name" value="AdoMet_MTases"/>
    <property type="match status" value="1"/>
</dbReference>
<dbReference type="GO" id="GO:0016423">
    <property type="term" value="F:tRNA (guanine) methyltransferase activity"/>
    <property type="evidence" value="ECO:0007669"/>
    <property type="project" value="TreeGrafter"/>
</dbReference>
<dbReference type="Gene3D" id="3.40.50.150">
    <property type="entry name" value="Vaccinia Virus protein VP39"/>
    <property type="match status" value="1"/>
</dbReference>
<dbReference type="InterPro" id="IPR000241">
    <property type="entry name" value="RlmKL-like_Mtase"/>
</dbReference>
<gene>
    <name evidence="2" type="ORF">H1191_12720</name>
</gene>
<protein>
    <submittedName>
        <fullName evidence="2">Methyltransferase domain-containing protein</fullName>
    </submittedName>
</protein>
<name>A0A7W2A9E7_9BACL</name>
<dbReference type="Pfam" id="PF01170">
    <property type="entry name" value="UPF0020"/>
    <property type="match status" value="1"/>
</dbReference>
<dbReference type="AlphaFoldDB" id="A0A7W2A9E7"/>
<dbReference type="EMBL" id="JACEIQ010000012">
    <property type="protein sequence ID" value="MBA4495169.1"/>
    <property type="molecule type" value="Genomic_DNA"/>
</dbReference>
<evidence type="ECO:0000259" key="1">
    <source>
        <dbReference type="Pfam" id="PF01170"/>
    </source>
</evidence>
<keyword evidence="3" id="KW-1185">Reference proteome</keyword>
<dbReference type="SUPFAM" id="SSF53335">
    <property type="entry name" value="S-adenosyl-L-methionine-dependent methyltransferases"/>
    <property type="match status" value="1"/>
</dbReference>
<comment type="caution">
    <text evidence="2">The sequence shown here is derived from an EMBL/GenBank/DDBJ whole genome shotgun (WGS) entry which is preliminary data.</text>
</comment>
<dbReference type="RefSeq" id="WP_181752408.1">
    <property type="nucleotide sequence ID" value="NZ_JACEIQ010000012.1"/>
</dbReference>
<accession>A0A7W2A9E7</accession>
<dbReference type="PANTHER" id="PTHR14911">
    <property type="entry name" value="THUMP DOMAIN-CONTAINING"/>
    <property type="match status" value="1"/>
</dbReference>